<evidence type="ECO:0000259" key="9">
    <source>
        <dbReference type="PROSITE" id="PS52019"/>
    </source>
</evidence>
<evidence type="ECO:0000259" key="8">
    <source>
        <dbReference type="PROSITE" id="PS52004"/>
    </source>
</evidence>
<dbReference type="SMART" id="SM00824">
    <property type="entry name" value="PKS_TE"/>
    <property type="match status" value="1"/>
</dbReference>
<dbReference type="Gene3D" id="3.40.47.10">
    <property type="match status" value="1"/>
</dbReference>
<dbReference type="Proteomes" id="UP000623608">
    <property type="component" value="Unassembled WGS sequence"/>
</dbReference>
<feature type="domain" description="Carrier" evidence="7">
    <location>
        <begin position="1943"/>
        <end position="2021"/>
    </location>
</feature>
<dbReference type="Pfam" id="PF00109">
    <property type="entry name" value="ketoacyl-synt"/>
    <property type="match status" value="1"/>
</dbReference>
<dbReference type="InterPro" id="IPR018201">
    <property type="entry name" value="Ketoacyl_synth_AS"/>
</dbReference>
<dbReference type="InterPro" id="IPR016036">
    <property type="entry name" value="Malonyl_transacylase_ACP-bd"/>
</dbReference>
<dbReference type="InterPro" id="IPR036736">
    <property type="entry name" value="ACP-like_sf"/>
</dbReference>
<dbReference type="InterPro" id="IPR001227">
    <property type="entry name" value="Ac_transferase_dom_sf"/>
</dbReference>
<dbReference type="InterPro" id="IPR049551">
    <property type="entry name" value="PKS_DH_C"/>
</dbReference>
<dbReference type="GO" id="GO:0004312">
    <property type="term" value="F:fatty acid synthase activity"/>
    <property type="evidence" value="ECO:0007669"/>
    <property type="project" value="TreeGrafter"/>
</dbReference>
<dbReference type="InterPro" id="IPR049552">
    <property type="entry name" value="PKS_DH_N"/>
</dbReference>
<dbReference type="SMART" id="SM00823">
    <property type="entry name" value="PKS_PP"/>
    <property type="match status" value="1"/>
</dbReference>
<dbReference type="Gene3D" id="1.10.1200.10">
    <property type="entry name" value="ACP-like"/>
    <property type="match status" value="1"/>
</dbReference>
<dbReference type="InterPro" id="IPR045851">
    <property type="entry name" value="AMP-bd_C_sf"/>
</dbReference>
<dbReference type="SUPFAM" id="SSF55048">
    <property type="entry name" value="Probable ACP-binding domain of malonyl-CoA ACP transacylase"/>
    <property type="match status" value="1"/>
</dbReference>
<dbReference type="SMART" id="SM01294">
    <property type="entry name" value="PKS_PP_betabranch"/>
    <property type="match status" value="1"/>
</dbReference>
<dbReference type="InterPro" id="IPR057326">
    <property type="entry name" value="KR_dom"/>
</dbReference>
<dbReference type="Gene3D" id="3.40.50.720">
    <property type="entry name" value="NAD(P)-binding Rossmann-like Domain"/>
    <property type="match status" value="1"/>
</dbReference>
<dbReference type="SUPFAM" id="SSF53901">
    <property type="entry name" value="Thiolase-like"/>
    <property type="match status" value="1"/>
</dbReference>
<dbReference type="Pfam" id="PF16197">
    <property type="entry name" value="KAsynt_C_assoc"/>
    <property type="match status" value="1"/>
</dbReference>
<dbReference type="InterPro" id="IPR036291">
    <property type="entry name" value="NAD(P)-bd_dom_sf"/>
</dbReference>
<dbReference type="Pfam" id="PF00698">
    <property type="entry name" value="Acyl_transf_1"/>
    <property type="match status" value="1"/>
</dbReference>
<evidence type="ECO:0000313" key="11">
    <source>
        <dbReference type="Proteomes" id="UP000623608"/>
    </source>
</evidence>
<dbReference type="InterPro" id="IPR020807">
    <property type="entry name" value="PKS_DH"/>
</dbReference>
<dbReference type="Gene3D" id="3.40.366.10">
    <property type="entry name" value="Malonyl-Coenzyme A Acyl Carrier Protein, domain 2"/>
    <property type="match status" value="1"/>
</dbReference>
<keyword evidence="3" id="KW-0597">Phosphoprotein</keyword>
<feature type="domain" description="Ketosynthase family 3 (KS3)" evidence="8">
    <location>
        <begin position="478"/>
        <end position="903"/>
    </location>
</feature>
<dbReference type="SUPFAM" id="SSF52151">
    <property type="entry name" value="FabD/lysophospholipase-like"/>
    <property type="match status" value="1"/>
</dbReference>
<comment type="cofactor">
    <cofactor evidence="1">
        <name>pantetheine 4'-phosphate</name>
        <dbReference type="ChEBI" id="CHEBI:47942"/>
    </cofactor>
</comment>
<dbReference type="InterPro" id="IPR009081">
    <property type="entry name" value="PP-bd_ACP"/>
</dbReference>
<dbReference type="GO" id="GO:0004315">
    <property type="term" value="F:3-oxoacyl-[acyl-carrier-protein] synthase activity"/>
    <property type="evidence" value="ECO:0007669"/>
    <property type="project" value="InterPro"/>
</dbReference>
<dbReference type="Gene3D" id="3.30.300.30">
    <property type="match status" value="1"/>
</dbReference>
<reference evidence="10" key="1">
    <citation type="submission" date="2021-01" db="EMBL/GenBank/DDBJ databases">
        <title>Whole genome shotgun sequence of Actinoplanes tereljensis NBRC 105297.</title>
        <authorList>
            <person name="Komaki H."/>
            <person name="Tamura T."/>
        </authorList>
    </citation>
    <scope>NUCLEOTIDE SEQUENCE</scope>
    <source>
        <strain evidence="10">NBRC 105297</strain>
    </source>
</reference>
<dbReference type="Pfam" id="PF14765">
    <property type="entry name" value="PS-DH"/>
    <property type="match status" value="1"/>
</dbReference>
<dbReference type="InterPro" id="IPR000873">
    <property type="entry name" value="AMP-dep_synth/lig_dom"/>
</dbReference>
<dbReference type="PANTHER" id="PTHR43775:SF51">
    <property type="entry name" value="INACTIVE PHENOLPHTHIOCEROL SYNTHESIS POLYKETIDE SYNTHASE TYPE I PKS1-RELATED"/>
    <property type="match status" value="1"/>
</dbReference>
<gene>
    <name evidence="10" type="ORF">Ate02nite_52030</name>
</gene>
<evidence type="ECO:0000256" key="4">
    <source>
        <dbReference type="ARBA" id="ARBA00022679"/>
    </source>
</evidence>
<dbReference type="CDD" id="cd00833">
    <property type="entry name" value="PKS"/>
    <property type="match status" value="1"/>
</dbReference>
<dbReference type="InterPro" id="IPR020806">
    <property type="entry name" value="PKS_PP-bd"/>
</dbReference>
<dbReference type="InterPro" id="IPR050091">
    <property type="entry name" value="PKS_NRPS_Biosynth_Enz"/>
</dbReference>
<keyword evidence="4" id="KW-0808">Transferase</keyword>
<dbReference type="Gene3D" id="3.10.129.110">
    <property type="entry name" value="Polyketide synthase dehydratase"/>
    <property type="match status" value="1"/>
</dbReference>
<dbReference type="Pfam" id="PF13193">
    <property type="entry name" value="AMP-binding_C"/>
    <property type="match status" value="1"/>
</dbReference>
<dbReference type="InterPro" id="IPR013968">
    <property type="entry name" value="PKS_KR"/>
</dbReference>
<dbReference type="SMART" id="SM00826">
    <property type="entry name" value="PKS_DH"/>
    <property type="match status" value="1"/>
</dbReference>
<dbReference type="InterPro" id="IPR016039">
    <property type="entry name" value="Thiolase-like"/>
</dbReference>
<dbReference type="Gene3D" id="3.40.50.12780">
    <property type="entry name" value="N-terminal domain of ligase-like"/>
    <property type="match status" value="1"/>
</dbReference>
<dbReference type="InterPro" id="IPR049900">
    <property type="entry name" value="PKS_mFAS_DH"/>
</dbReference>
<dbReference type="InterPro" id="IPR025110">
    <property type="entry name" value="AMP-bd_C"/>
</dbReference>
<feature type="region of interest" description="C-terminal hotdog fold" evidence="6">
    <location>
        <begin position="1424"/>
        <end position="1559"/>
    </location>
</feature>
<dbReference type="InterPro" id="IPR042099">
    <property type="entry name" value="ANL_N_sf"/>
</dbReference>
<dbReference type="GO" id="GO:0006633">
    <property type="term" value="P:fatty acid biosynthetic process"/>
    <property type="evidence" value="ECO:0007669"/>
    <property type="project" value="InterPro"/>
</dbReference>
<evidence type="ECO:0000256" key="3">
    <source>
        <dbReference type="ARBA" id="ARBA00022553"/>
    </source>
</evidence>
<dbReference type="SUPFAM" id="SSF47336">
    <property type="entry name" value="ACP-like"/>
    <property type="match status" value="1"/>
</dbReference>
<dbReference type="FunFam" id="3.40.47.10:FF:000019">
    <property type="entry name" value="Polyketide synthase type I"/>
    <property type="match status" value="1"/>
</dbReference>
<dbReference type="InterPro" id="IPR014031">
    <property type="entry name" value="Ketoacyl_synth_C"/>
</dbReference>
<dbReference type="Pfam" id="PF00550">
    <property type="entry name" value="PP-binding"/>
    <property type="match status" value="1"/>
</dbReference>
<dbReference type="PROSITE" id="PS52019">
    <property type="entry name" value="PKS_MFAS_DH"/>
    <property type="match status" value="1"/>
</dbReference>
<proteinExistence type="predicted"/>
<dbReference type="CDD" id="cd08956">
    <property type="entry name" value="KR_3_FAS_SDR_x"/>
    <property type="match status" value="1"/>
</dbReference>
<comment type="caution">
    <text evidence="10">The sequence shown here is derived from an EMBL/GenBank/DDBJ whole genome shotgun (WGS) entry which is preliminary data.</text>
</comment>
<evidence type="ECO:0000256" key="2">
    <source>
        <dbReference type="ARBA" id="ARBA00022450"/>
    </source>
</evidence>
<evidence type="ECO:0000259" key="7">
    <source>
        <dbReference type="PROSITE" id="PS50075"/>
    </source>
</evidence>
<dbReference type="InterPro" id="IPR020802">
    <property type="entry name" value="TesA-like"/>
</dbReference>
<dbReference type="SMART" id="SM00825">
    <property type="entry name" value="PKS_KS"/>
    <property type="match status" value="1"/>
</dbReference>
<feature type="region of interest" description="N-terminal hotdog fold" evidence="6">
    <location>
        <begin position="1292"/>
        <end position="1413"/>
    </location>
</feature>
<dbReference type="SUPFAM" id="SSF56801">
    <property type="entry name" value="Acetyl-CoA synthetase-like"/>
    <property type="match status" value="1"/>
</dbReference>
<dbReference type="InterPro" id="IPR032821">
    <property type="entry name" value="PKS_assoc"/>
</dbReference>
<accession>A0A919TTF1</accession>
<keyword evidence="11" id="KW-1185">Reference proteome</keyword>
<evidence type="ECO:0000256" key="5">
    <source>
        <dbReference type="ARBA" id="ARBA00023315"/>
    </source>
</evidence>
<dbReference type="SMART" id="SM00822">
    <property type="entry name" value="PKS_KR"/>
    <property type="match status" value="1"/>
</dbReference>
<dbReference type="Pfam" id="PF08659">
    <property type="entry name" value="KR"/>
    <property type="match status" value="1"/>
</dbReference>
<dbReference type="InterPro" id="IPR014043">
    <property type="entry name" value="Acyl_transferase_dom"/>
</dbReference>
<dbReference type="InterPro" id="IPR014030">
    <property type="entry name" value="Ketoacyl_synth_N"/>
</dbReference>
<dbReference type="Pfam" id="PF00975">
    <property type="entry name" value="Thioesterase"/>
    <property type="match status" value="1"/>
</dbReference>
<dbReference type="PROSITE" id="PS52004">
    <property type="entry name" value="KS3_2"/>
    <property type="match status" value="1"/>
</dbReference>
<protein>
    <submittedName>
        <fullName evidence="10">Uncharacterized protein</fullName>
    </submittedName>
</protein>
<dbReference type="SMART" id="SM00827">
    <property type="entry name" value="PKS_AT"/>
    <property type="match status" value="1"/>
</dbReference>
<dbReference type="Pfam" id="PF02801">
    <property type="entry name" value="Ketoacyl-synt_C"/>
    <property type="match status" value="1"/>
</dbReference>
<dbReference type="InterPro" id="IPR020841">
    <property type="entry name" value="PKS_Beta-ketoAc_synthase_dom"/>
</dbReference>
<evidence type="ECO:0000313" key="10">
    <source>
        <dbReference type="EMBL" id="GIF22473.1"/>
    </source>
</evidence>
<dbReference type="InterPro" id="IPR020845">
    <property type="entry name" value="AMP-binding_CS"/>
</dbReference>
<feature type="domain" description="PKS/mFAS DH" evidence="9">
    <location>
        <begin position="1292"/>
        <end position="1559"/>
    </location>
</feature>
<dbReference type="GO" id="GO:0031177">
    <property type="term" value="F:phosphopantetheine binding"/>
    <property type="evidence" value="ECO:0007669"/>
    <property type="project" value="InterPro"/>
</dbReference>
<organism evidence="10 11">
    <name type="scientific">Paractinoplanes tereljensis</name>
    <dbReference type="NCBI Taxonomy" id="571912"/>
    <lineage>
        <taxon>Bacteria</taxon>
        <taxon>Bacillati</taxon>
        <taxon>Actinomycetota</taxon>
        <taxon>Actinomycetes</taxon>
        <taxon>Micromonosporales</taxon>
        <taxon>Micromonosporaceae</taxon>
        <taxon>Paractinoplanes</taxon>
    </lineage>
</organism>
<dbReference type="PROSITE" id="PS50075">
    <property type="entry name" value="CARRIER"/>
    <property type="match status" value="1"/>
</dbReference>
<dbReference type="SUPFAM" id="SSF51735">
    <property type="entry name" value="NAD(P)-binding Rossmann-fold domains"/>
    <property type="match status" value="2"/>
</dbReference>
<dbReference type="EMBL" id="BOMY01000034">
    <property type="protein sequence ID" value="GIF22473.1"/>
    <property type="molecule type" value="Genomic_DNA"/>
</dbReference>
<dbReference type="PANTHER" id="PTHR43775">
    <property type="entry name" value="FATTY ACID SYNTHASE"/>
    <property type="match status" value="1"/>
</dbReference>
<dbReference type="InterPro" id="IPR016035">
    <property type="entry name" value="Acyl_Trfase/lysoPLipase"/>
</dbReference>
<dbReference type="Pfam" id="PF21089">
    <property type="entry name" value="PKS_DH_N"/>
    <property type="match status" value="1"/>
</dbReference>
<dbReference type="InterPro" id="IPR001031">
    <property type="entry name" value="Thioesterase"/>
</dbReference>
<dbReference type="Gene3D" id="3.40.50.1820">
    <property type="entry name" value="alpha/beta hydrolase"/>
    <property type="match status" value="1"/>
</dbReference>
<dbReference type="PROSITE" id="PS00455">
    <property type="entry name" value="AMP_BINDING"/>
    <property type="match status" value="1"/>
</dbReference>
<dbReference type="InterPro" id="IPR042104">
    <property type="entry name" value="PKS_dehydratase_sf"/>
</dbReference>
<keyword evidence="5" id="KW-0012">Acyltransferase</keyword>
<keyword evidence="2" id="KW-0596">Phosphopantetheine</keyword>
<dbReference type="PROSITE" id="PS00606">
    <property type="entry name" value="KS3_1"/>
    <property type="match status" value="1"/>
</dbReference>
<name>A0A919TTF1_9ACTN</name>
<evidence type="ECO:0000256" key="1">
    <source>
        <dbReference type="ARBA" id="ARBA00001957"/>
    </source>
</evidence>
<feature type="active site" description="Proton acceptor; for dehydratase activity" evidence="6">
    <location>
        <position position="1325"/>
    </location>
</feature>
<dbReference type="Pfam" id="PF00501">
    <property type="entry name" value="AMP-binding"/>
    <property type="match status" value="1"/>
</dbReference>
<dbReference type="SUPFAM" id="SSF53474">
    <property type="entry name" value="alpha/beta-Hydrolases"/>
    <property type="match status" value="1"/>
</dbReference>
<dbReference type="Gene3D" id="3.30.70.3290">
    <property type="match status" value="1"/>
</dbReference>
<dbReference type="InterPro" id="IPR029058">
    <property type="entry name" value="AB_hydrolase_fold"/>
</dbReference>
<feature type="active site" description="Proton donor; for dehydratase activity" evidence="6">
    <location>
        <position position="1481"/>
    </location>
</feature>
<evidence type="ECO:0000256" key="6">
    <source>
        <dbReference type="PROSITE-ProRule" id="PRU01363"/>
    </source>
</evidence>
<sequence>MSPVHTSIVELLRRHADERPAHPAFVAGGRQLTFAELEERTRRFAAGLAALGVERGDPVLVNLPAGLDAVVAVLGVVRAAGIGVPVNPRSSTAELAAFVDDCRPRLVVTDIDPVLTAGDGPARDDLGPDEDAWIHYTSGSTGRPKGVVSSQARWLDTVVRVMTVLGVGEDDRLLWPLPLHHALGHARCLLGVLVTGATATILDHPSDAELIDAVESTAPTVLTGVPTTYHRLLATLGERRLAVPSLRVCVTGGAPCPAEMRLSVRRALGVPLVNSYGSTETCGAIALETPGPIPVDGSVGRITAFEARIVRPGTGEPLPPGAEGELWLRGPGVMRGYHNQPEATAEVLTDGWYHTGDLARLVDDDLLVLTGRAGDLIIRGGANVHPAEIEKVLLALPGVADAMVAGRPHHRLGQVAVGYVVPAAGGADPVALLAACRSRLSAGRAPDEIRLVTAIPRTDTGKVIRHAPPLEEPSRADDDPIAIVAMACRYPGGVRSPEDLWDLVVRETDAITGFPDDRGWDPDLYDPDPDRAGRTYTRDGGFLHDATGFDPAPFGIGPAEALAMDPQQRLLLETAWELWERAGIDPATVRGSDTGTYVGLMYRDYAGSALDPTAELEGHLGLGSAGSVASGRIAYTFGLTGPAVTVDTACSSSLVALHWAAKALRSGECALAIAGGATVMSTPGPFVGFSRLRGLAPDGRVKAFATGADGTGWAEGAGLLLLERLSDARRHGHPVLGLLRGSAVGSDGASNGLAAPHGPAQQRVLRAALADARLTPADVDLAEAHGTGTPLGDPIEAQALLAVYGRDRPAGRPLWLGSVKSNIGHTQAAAGVAGVIKMVAAMRHGRMPRTLHADQPTDKVDWTAGDVSLLTAARDWPETGRPRRAAVSSFGISGTNAHVILEQAPLDLSAFEASEAGPLLLSAADEPGLRALAGQLLAHGPLDAAALGTRAAQRRRAAILGDGGLAALAAGAAHPALVLGDGRPAGQVAFVFPGQGAQRPGMREMLTSPLFRSAYDEVLAEFAVPAGADLDRTENAQPVLFAFGVAAYRLLRSWGVRPGVLVGHSVGELAAAHVAGILALPDAVRLVAARARLMGALPPGGAMVAVDAAEDEVRPLLGSRAGLAAVNGPRSITLSGDEDAVAAIAATLRDRGYRTTALRVSHAFHSVRMEPMLAEFAEVARSLTYQAPAIPIVSTLTGRPATGDDLRDAGYWVRQVREPVRFAAAAGTLTGITVELGPRPTLTHLVPGHAVPMSDDTAARLWAAGVHLDRPAVLGHGDPRRAAALPTYPFQRRRFWLTDTVRAPRILTSDTGRLSLRTHPWLRDHALGGTPLVPGTLLAELAVTAGEQAGVPVVAELVAERPLELPDDDAVELRVLLGEPAADGARSLEIQAGRSGAWTRHATGTCRPDSAAPSPWPWVRTWPPPDAEPADLGDLYAGGDYGPAFRGVTAAWRSGDTMYAELRLPVSAAGAGTDLHAALTDAALHPARLFEAAAREPRLPFVFTGVRRWAGDATRARVRLTRDPARRDRLAVQLSTEDGTPLLEIESLTLRAVPRALLTPALVPVPIPADGPAPVVLDLDTIDPAGPADVRDQVWNAVLALRGRLPGPARLVITTRSAAVAGLVRVAAAEYPGRVGLVAHDGTAESLRALPGAIRVAATEAEAGLRRGMVGVPRLVRAAIAEPRAGSGVRPGAGEADGISFGSGTVLITGGTGALAGLIARHLVAAYGVRHLLLVSRQGDRAPRAAGLRADLGDAVTIVAADVSERSDVADLLAKADPPVSAVVHTAGVLSDGTLEGLTRDRVDDVLRPKVDAAWHLHELTRDLAAFVLFSSASGLLGNPGQGPYAAGNAFLDDLARRRHDAGQPGRSVAWGPLDLDGGMPVTNRSRLRPLTPAEITAAFDAALRAAEPVVAPLPPGSSRPVTTAEPVATGQPEVLAGLTGAELVTAAETLIRTEVAGELGYPDASPVDLGAAFTDQGLDSVGSIQLRTRLVAATGIAMPATVVFDHPTPAALARWIAEEHNRAPAPAATASTAGVAGDVAAGVPALFHAILGAGRPELAVNLLISASAAPLGEDDGGVPAPVRLAEADDGPVLVCLPSYGPFPHLEFQAFARAAGGAVTVVPLPGFESLVSRPSSLASVTASLAEGALRAAEGRPFVLVGRSSGGHLAHLVAEHLEGAGNPAAALVLLDTYENDHDGHDNLRATLVATGLTRMRARLSPEAERTLMLAAGTYIRLLFDWRPRPLTTPSLLVAAADLLPGLPTGWRAARSVPHTRIEVPGDHFSMLNVHARTTAAAVRAWLGAEAQLGGAERGPLGGHVVGQLEG</sequence>